<name>A0A6N2LNP2_SALVM</name>
<feature type="compositionally biased region" description="Basic and acidic residues" evidence="1">
    <location>
        <begin position="36"/>
        <end position="45"/>
    </location>
</feature>
<evidence type="ECO:0000256" key="1">
    <source>
        <dbReference type="SAM" id="MobiDB-lite"/>
    </source>
</evidence>
<accession>A0A6N2LNP2</accession>
<feature type="region of interest" description="Disordered" evidence="1">
    <location>
        <begin position="28"/>
        <end position="47"/>
    </location>
</feature>
<dbReference type="EMBL" id="CAADRP010001596">
    <property type="protein sequence ID" value="VFU43243.1"/>
    <property type="molecule type" value="Genomic_DNA"/>
</dbReference>
<reference evidence="2" key="1">
    <citation type="submission" date="2019-03" db="EMBL/GenBank/DDBJ databases">
        <authorList>
            <person name="Mank J."/>
            <person name="Almeida P."/>
        </authorList>
    </citation>
    <scope>NUCLEOTIDE SEQUENCE</scope>
    <source>
        <strain evidence="2">78183</strain>
    </source>
</reference>
<protein>
    <submittedName>
        <fullName evidence="2">Uncharacterized protein</fullName>
    </submittedName>
</protein>
<sequence length="75" mass="8442">MRDNSTAIILDKFIEAIMAEKRRKKSMDGWSCRHGSYRDTRKRSTADSVGSRLALQSSLILGESLRQSNVLSLPT</sequence>
<proteinExistence type="predicted"/>
<organism evidence="2">
    <name type="scientific">Salix viminalis</name>
    <name type="common">Common osier</name>
    <name type="synonym">Basket willow</name>
    <dbReference type="NCBI Taxonomy" id="40686"/>
    <lineage>
        <taxon>Eukaryota</taxon>
        <taxon>Viridiplantae</taxon>
        <taxon>Streptophyta</taxon>
        <taxon>Embryophyta</taxon>
        <taxon>Tracheophyta</taxon>
        <taxon>Spermatophyta</taxon>
        <taxon>Magnoliopsida</taxon>
        <taxon>eudicotyledons</taxon>
        <taxon>Gunneridae</taxon>
        <taxon>Pentapetalae</taxon>
        <taxon>rosids</taxon>
        <taxon>fabids</taxon>
        <taxon>Malpighiales</taxon>
        <taxon>Salicaceae</taxon>
        <taxon>Saliceae</taxon>
        <taxon>Salix</taxon>
    </lineage>
</organism>
<gene>
    <name evidence="2" type="ORF">SVIM_LOCUS263526</name>
</gene>
<dbReference type="AlphaFoldDB" id="A0A6N2LNP2"/>
<evidence type="ECO:0000313" key="2">
    <source>
        <dbReference type="EMBL" id="VFU43243.1"/>
    </source>
</evidence>